<keyword evidence="3 9" id="KW-0812">Transmembrane</keyword>
<evidence type="ECO:0000256" key="9">
    <source>
        <dbReference type="RuleBase" id="RU367061"/>
    </source>
</evidence>
<comment type="subcellular location">
    <subcellularLocation>
        <location evidence="1 9">Membrane</location>
        <topology evidence="1 9">Single-pass type II membrane protein</topology>
    </subcellularLocation>
</comment>
<dbReference type="InterPro" id="IPR007084">
    <property type="entry name" value="BRICHOS_dom"/>
</dbReference>
<dbReference type="InterPro" id="IPR040145">
    <property type="entry name" value="ITM2"/>
</dbReference>
<dbReference type="GO" id="GO:0001540">
    <property type="term" value="F:amyloid-beta binding"/>
    <property type="evidence" value="ECO:0007669"/>
    <property type="project" value="TreeGrafter"/>
</dbReference>
<dbReference type="GO" id="GO:0005886">
    <property type="term" value="C:plasma membrane"/>
    <property type="evidence" value="ECO:0007669"/>
    <property type="project" value="UniProtKB-UniRule"/>
</dbReference>
<dbReference type="GO" id="GO:0070062">
    <property type="term" value="C:extracellular exosome"/>
    <property type="evidence" value="ECO:0007669"/>
    <property type="project" value="TreeGrafter"/>
</dbReference>
<feature type="compositionally biased region" description="Polar residues" evidence="10">
    <location>
        <begin position="1"/>
        <end position="11"/>
    </location>
</feature>
<dbReference type="GO" id="GO:0042985">
    <property type="term" value="P:negative regulation of amyloid precursor protein biosynthetic process"/>
    <property type="evidence" value="ECO:0007669"/>
    <property type="project" value="TreeGrafter"/>
</dbReference>
<keyword evidence="4 9" id="KW-0735">Signal-anchor</keyword>
<evidence type="ECO:0000256" key="3">
    <source>
        <dbReference type="ARBA" id="ARBA00022692"/>
    </source>
</evidence>
<evidence type="ECO:0000256" key="2">
    <source>
        <dbReference type="ARBA" id="ARBA00006794"/>
    </source>
</evidence>
<keyword evidence="6 9" id="KW-0472">Membrane</keyword>
<evidence type="ECO:0000313" key="13">
    <source>
        <dbReference type="Proteomes" id="UP000325440"/>
    </source>
</evidence>
<keyword evidence="9" id="KW-1003">Cell membrane</keyword>
<comment type="similarity">
    <text evidence="2 9">Belongs to the ITM2 family.</text>
</comment>
<accession>A0A5E4NHK8</accession>
<keyword evidence="5 9" id="KW-1133">Transmembrane helix</keyword>
<evidence type="ECO:0000256" key="6">
    <source>
        <dbReference type="ARBA" id="ARBA00023136"/>
    </source>
</evidence>
<evidence type="ECO:0000259" key="11">
    <source>
        <dbReference type="PROSITE" id="PS50869"/>
    </source>
</evidence>
<feature type="domain" description="BRICHOS" evidence="11">
    <location>
        <begin position="214"/>
        <end position="309"/>
    </location>
</feature>
<reference evidence="12 13" key="1">
    <citation type="submission" date="2019-08" db="EMBL/GenBank/DDBJ databases">
        <authorList>
            <person name="Alioto T."/>
            <person name="Alioto T."/>
            <person name="Gomez Garrido J."/>
        </authorList>
    </citation>
    <scope>NUCLEOTIDE SEQUENCE [LARGE SCALE GENOMIC DNA]</scope>
</reference>
<sequence>MTVLTFPSTGTKADKVPLVDDVDSKNQATEGSPRSIPPSSFHPKQIESGEAGLLRDASIPIVGASNEFPKKQIRATMLFRVTRTMILLLLLGAVVMYSSNFLCKALKKDSKLQIEKIQEQKDGDIRDSSRLYKSYTSYADAESEMFSMPPSSPTDNDYDQRLGLDPMEDVYKKLSDIAVNKGMVDQKKNIPDVISVLNSNFEMNHKDSDVSPPLVISKSARFIHDFSINITAIVDIEGQRCYVMPIFRKALSPPISLYDLLFKMSSGYYSTDLKKSMHNMRVIEPAVTDLSAYGLYISKDCADYSTFKLEKVETTTDV</sequence>
<organism evidence="12 13">
    <name type="scientific">Cinara cedri</name>
    <dbReference type="NCBI Taxonomy" id="506608"/>
    <lineage>
        <taxon>Eukaryota</taxon>
        <taxon>Metazoa</taxon>
        <taxon>Ecdysozoa</taxon>
        <taxon>Arthropoda</taxon>
        <taxon>Hexapoda</taxon>
        <taxon>Insecta</taxon>
        <taxon>Pterygota</taxon>
        <taxon>Neoptera</taxon>
        <taxon>Paraneoptera</taxon>
        <taxon>Hemiptera</taxon>
        <taxon>Sternorrhyncha</taxon>
        <taxon>Aphidomorpha</taxon>
        <taxon>Aphidoidea</taxon>
        <taxon>Aphididae</taxon>
        <taxon>Lachninae</taxon>
        <taxon>Cinara</taxon>
    </lineage>
</organism>
<protein>
    <recommendedName>
        <fullName evidence="9">Integral membrane protein 2</fullName>
    </recommendedName>
</protein>
<dbReference type="OrthoDB" id="9982095at2759"/>
<evidence type="ECO:0000313" key="12">
    <source>
        <dbReference type="EMBL" id="VVC44444.1"/>
    </source>
</evidence>
<feature type="compositionally biased region" description="Basic and acidic residues" evidence="10">
    <location>
        <begin position="12"/>
        <end position="24"/>
    </location>
</feature>
<feature type="transmembrane region" description="Helical" evidence="9">
    <location>
        <begin position="77"/>
        <end position="97"/>
    </location>
</feature>
<feature type="region of interest" description="Disordered" evidence="10">
    <location>
        <begin position="1"/>
        <end position="45"/>
    </location>
</feature>
<evidence type="ECO:0000256" key="4">
    <source>
        <dbReference type="ARBA" id="ARBA00022968"/>
    </source>
</evidence>
<evidence type="ECO:0000256" key="10">
    <source>
        <dbReference type="SAM" id="MobiDB-lite"/>
    </source>
</evidence>
<dbReference type="PANTHER" id="PTHR10962:SF1">
    <property type="entry name" value="INTEGRAL MEMBRANE PROTEIN 2"/>
    <property type="match status" value="1"/>
</dbReference>
<gene>
    <name evidence="12" type="ORF">CINCED_3A012603</name>
</gene>
<dbReference type="SMART" id="SM01039">
    <property type="entry name" value="BRICHOS"/>
    <property type="match status" value="1"/>
</dbReference>
<evidence type="ECO:0000256" key="1">
    <source>
        <dbReference type="ARBA" id="ARBA00004606"/>
    </source>
</evidence>
<keyword evidence="7" id="KW-1015">Disulfide bond</keyword>
<dbReference type="Pfam" id="PF04089">
    <property type="entry name" value="BRICHOS"/>
    <property type="match status" value="1"/>
</dbReference>
<keyword evidence="8" id="KW-0325">Glycoprotein</keyword>
<evidence type="ECO:0000256" key="7">
    <source>
        <dbReference type="ARBA" id="ARBA00023157"/>
    </source>
</evidence>
<dbReference type="GO" id="GO:0005794">
    <property type="term" value="C:Golgi apparatus"/>
    <property type="evidence" value="ECO:0007669"/>
    <property type="project" value="TreeGrafter"/>
</dbReference>
<proteinExistence type="inferred from homology"/>
<evidence type="ECO:0000256" key="8">
    <source>
        <dbReference type="ARBA" id="ARBA00023180"/>
    </source>
</evidence>
<dbReference type="EMBL" id="CABPRJ010002380">
    <property type="protein sequence ID" value="VVC44444.1"/>
    <property type="molecule type" value="Genomic_DNA"/>
</dbReference>
<keyword evidence="13" id="KW-1185">Reference proteome</keyword>
<evidence type="ECO:0000256" key="5">
    <source>
        <dbReference type="ARBA" id="ARBA00022989"/>
    </source>
</evidence>
<dbReference type="AlphaFoldDB" id="A0A5E4NHK8"/>
<dbReference type="PANTHER" id="PTHR10962">
    <property type="entry name" value="INTEGRAL TRANSMEMBRANE PROTEIN 2"/>
    <property type="match status" value="1"/>
</dbReference>
<dbReference type="Proteomes" id="UP000325440">
    <property type="component" value="Unassembled WGS sequence"/>
</dbReference>
<dbReference type="PROSITE" id="PS50869">
    <property type="entry name" value="BRICHOS"/>
    <property type="match status" value="1"/>
</dbReference>
<name>A0A5E4NHK8_9HEMI</name>